<dbReference type="EMBL" id="CAJNJA010013435">
    <property type="protein sequence ID" value="CAE7320801.1"/>
    <property type="molecule type" value="Genomic_DNA"/>
</dbReference>
<gene>
    <name evidence="2" type="primary">ARPC1B</name>
    <name evidence="2" type="ORF">SNEC2469_LOCUS8046</name>
</gene>
<proteinExistence type="predicted"/>
<name>A0A812NSN1_9DINO</name>
<feature type="non-terminal residue" evidence="2">
    <location>
        <position position="1"/>
    </location>
</feature>
<keyword evidence="3" id="KW-1185">Reference proteome</keyword>
<dbReference type="AlphaFoldDB" id="A0A812NSN1"/>
<comment type="caution">
    <text evidence="2">The sequence shown here is derived from an EMBL/GenBank/DDBJ whole genome shotgun (WGS) entry which is preliminary data.</text>
</comment>
<reference evidence="2" key="1">
    <citation type="submission" date="2021-02" db="EMBL/GenBank/DDBJ databases">
        <authorList>
            <person name="Dougan E. K."/>
            <person name="Rhodes N."/>
            <person name="Thang M."/>
            <person name="Chan C."/>
        </authorList>
    </citation>
    <scope>NUCLEOTIDE SEQUENCE</scope>
</reference>
<organism evidence="2 3">
    <name type="scientific">Symbiodinium necroappetens</name>
    <dbReference type="NCBI Taxonomy" id="1628268"/>
    <lineage>
        <taxon>Eukaryota</taxon>
        <taxon>Sar</taxon>
        <taxon>Alveolata</taxon>
        <taxon>Dinophyceae</taxon>
        <taxon>Suessiales</taxon>
        <taxon>Symbiodiniaceae</taxon>
        <taxon>Symbiodinium</taxon>
    </lineage>
</organism>
<feature type="transmembrane region" description="Helical" evidence="1">
    <location>
        <begin position="12"/>
        <end position="36"/>
    </location>
</feature>
<keyword evidence="1" id="KW-0812">Transmembrane</keyword>
<evidence type="ECO:0000256" key="1">
    <source>
        <dbReference type="SAM" id="Phobius"/>
    </source>
</evidence>
<keyword evidence="1" id="KW-1133">Transmembrane helix</keyword>
<sequence length="347" mass="38073">PLPKDLFNSTGVDVYCILKLFTMTLVLVLFIGCNVIHNAKEAQQAKDILCGGSQDFVHGIHPELGLVAVADTKPFKAHAGFEIPGMREVLDDVVSKYDLDTFVRVGGSWGRVQEDDESPIVLHSEDGVNQLSDWVKSPLNFASMPVACRDQEIGGIVYYPGSEIPVWGPASSTFAAFTSWAWQSLTAMTGATNCTQARTLCDDMAMPLVRVLCPDTCGCNAADSGVTFDYGCLEQCRGTAGAFRESLDQAPCQDFTGEARRQEAWQRFWTVYWTGSGDSLRQYLQGNCSLIPVPRFCNFYPWTHNGQRDVKLRPLTALCPETCGCADSNDSDSVTWCPKSCVSREAV</sequence>
<protein>
    <submittedName>
        <fullName evidence="2">ARPC1B protein</fullName>
    </submittedName>
</protein>
<keyword evidence="1" id="KW-0472">Membrane</keyword>
<evidence type="ECO:0000313" key="2">
    <source>
        <dbReference type="EMBL" id="CAE7320801.1"/>
    </source>
</evidence>
<evidence type="ECO:0000313" key="3">
    <source>
        <dbReference type="Proteomes" id="UP000601435"/>
    </source>
</evidence>
<dbReference type="OrthoDB" id="406844at2759"/>
<dbReference type="Proteomes" id="UP000601435">
    <property type="component" value="Unassembled WGS sequence"/>
</dbReference>
<accession>A0A812NSN1</accession>